<dbReference type="Proteomes" id="UP000318483">
    <property type="component" value="Chromosome"/>
</dbReference>
<proteinExistence type="inferred from homology"/>
<keyword evidence="7" id="KW-1185">Reference proteome</keyword>
<feature type="domain" description="Metalloprotease TldD/E C-terminal" evidence="4">
    <location>
        <begin position="231"/>
        <end position="447"/>
    </location>
</feature>
<dbReference type="Pfam" id="PF19290">
    <property type="entry name" value="PmbA_TldD_2nd"/>
    <property type="match status" value="1"/>
</dbReference>
<dbReference type="InterPro" id="IPR045570">
    <property type="entry name" value="Metalloprtase-TldD/E_cen_dom"/>
</dbReference>
<dbReference type="SUPFAM" id="SSF111283">
    <property type="entry name" value="Putative modulator of DNA gyrase, PmbA/TldD"/>
    <property type="match status" value="1"/>
</dbReference>
<dbReference type="OrthoDB" id="9803618at2"/>
<accession>A0A5B8J2B5</accession>
<organism evidence="6 7">
    <name type="scientific">Qingshengfaniella alkalisoli</name>
    <dbReference type="NCBI Taxonomy" id="2599296"/>
    <lineage>
        <taxon>Bacteria</taxon>
        <taxon>Pseudomonadati</taxon>
        <taxon>Pseudomonadota</taxon>
        <taxon>Alphaproteobacteria</taxon>
        <taxon>Rhodobacterales</taxon>
        <taxon>Paracoccaceae</taxon>
        <taxon>Qingshengfaniella</taxon>
    </lineage>
</organism>
<evidence type="ECO:0000313" key="7">
    <source>
        <dbReference type="Proteomes" id="UP000318483"/>
    </source>
</evidence>
<dbReference type="InterPro" id="IPR035068">
    <property type="entry name" value="TldD/PmbA_N"/>
</dbReference>
<dbReference type="InterPro" id="IPR002510">
    <property type="entry name" value="Metalloprtase-TldD/E_N"/>
</dbReference>
<feature type="region of interest" description="Disordered" evidence="2">
    <location>
        <begin position="333"/>
        <end position="359"/>
    </location>
</feature>
<dbReference type="AlphaFoldDB" id="A0A5B8J2B5"/>
<dbReference type="PANTHER" id="PTHR43421">
    <property type="entry name" value="METALLOPROTEASE PMBA"/>
    <property type="match status" value="1"/>
</dbReference>
<gene>
    <name evidence="6" type="ORF">FPZ52_01245</name>
</gene>
<evidence type="ECO:0000313" key="6">
    <source>
        <dbReference type="EMBL" id="QDY68380.1"/>
    </source>
</evidence>
<evidence type="ECO:0000259" key="4">
    <source>
        <dbReference type="Pfam" id="PF19289"/>
    </source>
</evidence>
<dbReference type="GO" id="GO:0008237">
    <property type="term" value="F:metallopeptidase activity"/>
    <property type="evidence" value="ECO:0007669"/>
    <property type="project" value="InterPro"/>
</dbReference>
<dbReference type="Pfam" id="PF01523">
    <property type="entry name" value="PmbA_TldD_1st"/>
    <property type="match status" value="1"/>
</dbReference>
<dbReference type="PANTHER" id="PTHR43421:SF1">
    <property type="entry name" value="METALLOPROTEASE PMBA"/>
    <property type="match status" value="1"/>
</dbReference>
<dbReference type="InterPro" id="IPR045569">
    <property type="entry name" value="Metalloprtase-TldD/E_C"/>
</dbReference>
<dbReference type="GO" id="GO:0005829">
    <property type="term" value="C:cytosol"/>
    <property type="evidence" value="ECO:0007669"/>
    <property type="project" value="TreeGrafter"/>
</dbReference>
<feature type="domain" description="Metalloprotease TldD/E N-terminal" evidence="3">
    <location>
        <begin position="24"/>
        <end position="88"/>
    </location>
</feature>
<evidence type="ECO:0000259" key="5">
    <source>
        <dbReference type="Pfam" id="PF19290"/>
    </source>
</evidence>
<evidence type="ECO:0000256" key="2">
    <source>
        <dbReference type="SAM" id="MobiDB-lite"/>
    </source>
</evidence>
<dbReference type="KEGG" id="lit:FPZ52_01245"/>
<dbReference type="RefSeq" id="WP_146362949.1">
    <property type="nucleotide sequence ID" value="NZ_CP042261.1"/>
</dbReference>
<dbReference type="GO" id="GO:0006508">
    <property type="term" value="P:proteolysis"/>
    <property type="evidence" value="ECO:0007669"/>
    <property type="project" value="InterPro"/>
</dbReference>
<dbReference type="InterPro" id="IPR036059">
    <property type="entry name" value="TldD/PmbA_sf"/>
</dbReference>
<feature type="domain" description="Metalloprotease TldD/E central" evidence="5">
    <location>
        <begin position="119"/>
        <end position="223"/>
    </location>
</feature>
<comment type="similarity">
    <text evidence="1">Belongs to the peptidase U62 family.</text>
</comment>
<protein>
    <submittedName>
        <fullName evidence="6">TldD/PmbA family protein</fullName>
    </submittedName>
</protein>
<reference evidence="6 7" key="1">
    <citation type="submission" date="2019-07" db="EMBL/GenBank/DDBJ databases">
        <title>Litoreibacter alkalisoli sp. nov., isolated from saline-alkaline soil.</title>
        <authorList>
            <person name="Wang S."/>
            <person name="Xu L."/>
            <person name="Xing Y.-T."/>
            <person name="Sun J.-Q."/>
        </authorList>
    </citation>
    <scope>NUCLEOTIDE SEQUENCE [LARGE SCALE GENOMIC DNA]</scope>
    <source>
        <strain evidence="6 7">LN3S51</strain>
    </source>
</reference>
<sequence>MSLTPAALTERLIDAARKAGADAADAIAVAGTSVSIGVRDGKLEEAERSEGTDIGLRVLIGQQQACVSSSDTKDDTIRTMAERAVAMAREAPEDPFVGLADPDQLASEWNIAALELADPSDEPEAETLQSDALRAEAAARAVDGVSQVQSASAAYGKRSIHLATTGGFRGGYDRTDRGTGCVAITGSGTNMERDAFGDYRIFQADVISPEEIGRIAGKRAVARAGSRKPPTGAFPVLYDERISGSLIGHLLSAINGTAVARGATFLRDALDEQVLPATLTLTEDPHRKRVSGSKPFDGEGLPTRRRDIVANGILTGWVLDLATGRKLGMASTANAARGTTAPPSPSVSNVSLTQSDRSRDDLIRDMGTGLLVTSMIGATINPNTGDYSRGASGFWVENGEVTYPVNECTIAGNLRDMLRTIQPANDARLHLSRVIPSLLVEGMTIAGA</sequence>
<evidence type="ECO:0000256" key="1">
    <source>
        <dbReference type="ARBA" id="ARBA00005836"/>
    </source>
</evidence>
<dbReference type="Pfam" id="PF19289">
    <property type="entry name" value="PmbA_TldD_3rd"/>
    <property type="match status" value="1"/>
</dbReference>
<dbReference type="InterPro" id="IPR047657">
    <property type="entry name" value="PmbA"/>
</dbReference>
<dbReference type="EMBL" id="CP042261">
    <property type="protein sequence ID" value="QDY68380.1"/>
    <property type="molecule type" value="Genomic_DNA"/>
</dbReference>
<name>A0A5B8J2B5_9RHOB</name>
<evidence type="ECO:0000259" key="3">
    <source>
        <dbReference type="Pfam" id="PF01523"/>
    </source>
</evidence>
<feature type="compositionally biased region" description="Polar residues" evidence="2">
    <location>
        <begin position="346"/>
        <end position="355"/>
    </location>
</feature>
<dbReference type="Gene3D" id="3.30.2290.10">
    <property type="entry name" value="PmbA/TldD superfamily"/>
    <property type="match status" value="1"/>
</dbReference>